<evidence type="ECO:0000256" key="1">
    <source>
        <dbReference type="ARBA" id="ARBA00022490"/>
    </source>
</evidence>
<dbReference type="InterPro" id="IPR046977">
    <property type="entry name" value="RsmC/RlmG"/>
</dbReference>
<dbReference type="PANTHER" id="PTHR47816">
    <property type="entry name" value="RIBOSOMAL RNA SMALL SUBUNIT METHYLTRANSFERASE C"/>
    <property type="match status" value="1"/>
</dbReference>
<comment type="caution">
    <text evidence="7">The sequence shown here is derived from an EMBL/GenBank/DDBJ whole genome shotgun (WGS) entry which is preliminary data.</text>
</comment>
<dbReference type="InterPro" id="IPR029063">
    <property type="entry name" value="SAM-dependent_MTases_sf"/>
</dbReference>
<evidence type="ECO:0000259" key="6">
    <source>
        <dbReference type="Pfam" id="PF05175"/>
    </source>
</evidence>
<protein>
    <submittedName>
        <fullName evidence="7">16S rRNA (Guanine1207-N2)-methyltransferase</fullName>
        <ecNumber evidence="7">2.1.1.172</ecNumber>
    </submittedName>
</protein>
<keyword evidence="8" id="KW-1185">Reference proteome</keyword>
<evidence type="ECO:0000313" key="8">
    <source>
        <dbReference type="Proteomes" id="UP001549047"/>
    </source>
</evidence>
<dbReference type="PROSITE" id="PS00092">
    <property type="entry name" value="N6_MTASE"/>
    <property type="match status" value="1"/>
</dbReference>
<dbReference type="EMBL" id="JBEPMB010000007">
    <property type="protein sequence ID" value="MET3615376.1"/>
    <property type="molecule type" value="Genomic_DNA"/>
</dbReference>
<evidence type="ECO:0000256" key="4">
    <source>
        <dbReference type="ARBA" id="ARBA00022679"/>
    </source>
</evidence>
<proteinExistence type="predicted"/>
<evidence type="ECO:0000256" key="2">
    <source>
        <dbReference type="ARBA" id="ARBA00022552"/>
    </source>
</evidence>
<keyword evidence="1" id="KW-0963">Cytoplasm</keyword>
<keyword evidence="4 7" id="KW-0808">Transferase</keyword>
<keyword evidence="5" id="KW-0949">S-adenosyl-L-methionine</keyword>
<dbReference type="GO" id="GO:0052914">
    <property type="term" value="F:16S rRNA (guanine(1207)-N(2))-methyltransferase activity"/>
    <property type="evidence" value="ECO:0007669"/>
    <property type="project" value="UniProtKB-EC"/>
</dbReference>
<dbReference type="Pfam" id="PF05175">
    <property type="entry name" value="MTS"/>
    <property type="match status" value="1"/>
</dbReference>
<sequence length="338" mass="36399">MARDALKTLFHPFDTGTLDTPGAEQKALFLGAEAGFRLPEGFAAEIACVQGFRPVYNRLVAGGATATPDAQDSEYDLALVLCDKFKGGNEARMAEALRRTKPGAMIVVAGGKEDGIEALRKRIVKLGVLCDYMPKYHGQAVWFVRPENAEALAATFAPEPAMVEGRFRTAPGMFSYAEVDAGSELLAGRLPTDLDGAAADLGAGWGYLSVMLADASPRLKTLDLYEADYAALQMAKGNLAAEHPGIASHANWHDVAGEEIKAKYDFVIMNPPFHEGHAADPALGRAFVRRAADILKIGGSLLMVANRGLPYEDTLATLFKAHGETCRNARYKVLWARK</sequence>
<name>A0ABV2J3R4_9HYPH</name>
<evidence type="ECO:0000313" key="7">
    <source>
        <dbReference type="EMBL" id="MET3615376.1"/>
    </source>
</evidence>
<dbReference type="CDD" id="cd02440">
    <property type="entry name" value="AdoMet_MTases"/>
    <property type="match status" value="1"/>
</dbReference>
<accession>A0ABV2J3R4</accession>
<dbReference type="InterPro" id="IPR007848">
    <property type="entry name" value="Small_mtfrase_dom"/>
</dbReference>
<evidence type="ECO:0000256" key="3">
    <source>
        <dbReference type="ARBA" id="ARBA00022603"/>
    </source>
</evidence>
<evidence type="ECO:0000256" key="5">
    <source>
        <dbReference type="ARBA" id="ARBA00022691"/>
    </source>
</evidence>
<dbReference type="Gene3D" id="3.40.50.150">
    <property type="entry name" value="Vaccinia Virus protein VP39"/>
    <property type="match status" value="1"/>
</dbReference>
<organism evidence="7 8">
    <name type="scientific">Rhizobium aquaticum</name>
    <dbReference type="NCBI Taxonomy" id="1549636"/>
    <lineage>
        <taxon>Bacteria</taxon>
        <taxon>Pseudomonadati</taxon>
        <taxon>Pseudomonadota</taxon>
        <taxon>Alphaproteobacteria</taxon>
        <taxon>Hyphomicrobiales</taxon>
        <taxon>Rhizobiaceae</taxon>
        <taxon>Rhizobium/Agrobacterium group</taxon>
        <taxon>Rhizobium</taxon>
    </lineage>
</organism>
<keyword evidence="3 7" id="KW-0489">Methyltransferase</keyword>
<dbReference type="InterPro" id="IPR002052">
    <property type="entry name" value="DNA_methylase_N6_adenine_CS"/>
</dbReference>
<dbReference type="PANTHER" id="PTHR47816:SF4">
    <property type="entry name" value="RIBOSOMAL RNA SMALL SUBUNIT METHYLTRANSFERASE C"/>
    <property type="match status" value="1"/>
</dbReference>
<dbReference type="RefSeq" id="WP_354557854.1">
    <property type="nucleotide sequence ID" value="NZ_JBEPMB010000007.1"/>
</dbReference>
<dbReference type="SUPFAM" id="SSF53335">
    <property type="entry name" value="S-adenosyl-L-methionine-dependent methyltransferases"/>
    <property type="match status" value="1"/>
</dbReference>
<gene>
    <name evidence="7" type="ORF">ABID16_003720</name>
</gene>
<dbReference type="EC" id="2.1.1.172" evidence="7"/>
<reference evidence="7 8" key="1">
    <citation type="submission" date="2024-06" db="EMBL/GenBank/DDBJ databases">
        <title>Genomic Encyclopedia of Type Strains, Phase IV (KMG-IV): sequencing the most valuable type-strain genomes for metagenomic binning, comparative biology and taxonomic classification.</title>
        <authorList>
            <person name="Goeker M."/>
        </authorList>
    </citation>
    <scope>NUCLEOTIDE SEQUENCE [LARGE SCALE GENOMIC DNA]</scope>
    <source>
        <strain evidence="7 8">DSM 29780</strain>
    </source>
</reference>
<feature type="domain" description="Methyltransferase small" evidence="6">
    <location>
        <begin position="166"/>
        <end position="334"/>
    </location>
</feature>
<keyword evidence="2" id="KW-0698">rRNA processing</keyword>
<dbReference type="Proteomes" id="UP001549047">
    <property type="component" value="Unassembled WGS sequence"/>
</dbReference>